<reference evidence="1 2" key="1">
    <citation type="journal article" date="2011" name="BMC Genomics">
        <title>Comparative genome analysis and genome-guided physiological analysis of Roseobacter litoralis.</title>
        <authorList>
            <person name="Kalhoefer D."/>
            <person name="Thole S."/>
            <person name="Voget S."/>
            <person name="Lehmann R."/>
            <person name="Liesegang H."/>
            <person name="Wollher A."/>
            <person name="Daniel R."/>
            <person name="Simon M."/>
            <person name="Brinkhoff T."/>
        </authorList>
    </citation>
    <scope>NUCLEOTIDE SEQUENCE [LARGE SCALE GENOMIC DNA]</scope>
    <source>
        <strain evidence="2">ATCC 49566 / DSM 6996 / JCM 21268 / NBRC 15278 / OCh 149</strain>
    </source>
</reference>
<dbReference type="HOGENOM" id="CLU_017703_3_1_5"/>
<keyword evidence="2" id="KW-1185">Reference proteome</keyword>
<dbReference type="OrthoDB" id="981508at2"/>
<dbReference type="SUPFAM" id="SSF52540">
    <property type="entry name" value="P-loop containing nucleoside triphosphate hydrolases"/>
    <property type="match status" value="1"/>
</dbReference>
<evidence type="ECO:0000313" key="2">
    <source>
        <dbReference type="Proteomes" id="UP000001353"/>
    </source>
</evidence>
<gene>
    <name evidence="1" type="ordered locus">RLO149_c021350</name>
</gene>
<evidence type="ECO:0000313" key="1">
    <source>
        <dbReference type="EMBL" id="AEI94111.1"/>
    </source>
</evidence>
<proteinExistence type="predicted"/>
<dbReference type="InterPro" id="IPR027417">
    <property type="entry name" value="P-loop_NTPase"/>
</dbReference>
<dbReference type="EMBL" id="CP002623">
    <property type="protein sequence ID" value="AEI94111.1"/>
    <property type="molecule type" value="Genomic_DNA"/>
</dbReference>
<name>F7ZLR0_ROSLO</name>
<dbReference type="STRING" id="391595.RLO149_c021350"/>
<dbReference type="Proteomes" id="UP000001353">
    <property type="component" value="Chromosome"/>
</dbReference>
<organism evidence="1 2">
    <name type="scientific">Roseobacter litoralis (strain ATCC 49566 / DSM 6996 / JCM 21268 / NBRC 15278 / OCh 149)</name>
    <dbReference type="NCBI Taxonomy" id="391595"/>
    <lineage>
        <taxon>Bacteria</taxon>
        <taxon>Pseudomonadati</taxon>
        <taxon>Pseudomonadota</taxon>
        <taxon>Alphaproteobacteria</taxon>
        <taxon>Rhodobacterales</taxon>
        <taxon>Roseobacteraceae</taxon>
        <taxon>Roseobacter</taxon>
    </lineage>
</organism>
<accession>F7ZLR0</accession>
<dbReference type="KEGG" id="rli:RLO149_c021350"/>
<sequence length="291" mass="33815">MTSDPKTFVLGLGAQKAGTSWLYHYLNADPASDFGGLKEYRVWDALELPEMGYFDVRPSKITNRLVVALTSRVRGRASNAWKLRGHLQDDPENYFTYFKERLSQPGIRMTGDVTPSYSGLSAETLCTIRDRFNDEGINVKVFFIMRDPVTRAISAARMNRRKRDWRESVPPFGDFDRAILSYAKSTHHNLIANYEHTVTQARSVFGPENVYVGLYETMFQLEEVERVSTFMGAAFMPERIKKRFYESRSEQPVKDETRHQLREIFEPTYRFAAQEFPETKELWFAPQSEQK</sequence>
<dbReference type="eggNOG" id="ENOG5031YEN">
    <property type="taxonomic scope" value="Bacteria"/>
</dbReference>
<dbReference type="RefSeq" id="WP_013962035.1">
    <property type="nucleotide sequence ID" value="NC_015730.1"/>
</dbReference>
<dbReference type="AlphaFoldDB" id="F7ZLR0"/>
<dbReference type="Gene3D" id="3.40.50.300">
    <property type="entry name" value="P-loop containing nucleotide triphosphate hydrolases"/>
    <property type="match status" value="1"/>
</dbReference>
<protein>
    <submittedName>
        <fullName evidence="1">Uncharacterized protein</fullName>
    </submittedName>
</protein>